<dbReference type="Gene3D" id="3.40.50.300">
    <property type="entry name" value="P-loop containing nucleotide triphosphate hydrolases"/>
    <property type="match status" value="2"/>
</dbReference>
<gene>
    <name evidence="2" type="ORF">Dfulv_29865</name>
</gene>
<keyword evidence="3" id="KW-1185">Reference proteome</keyword>
<organism evidence="2 3">
    <name type="scientific">Dactylosporangium fulvum</name>
    <dbReference type="NCBI Taxonomy" id="53359"/>
    <lineage>
        <taxon>Bacteria</taxon>
        <taxon>Bacillati</taxon>
        <taxon>Actinomycetota</taxon>
        <taxon>Actinomycetes</taxon>
        <taxon>Micromonosporales</taxon>
        <taxon>Micromonosporaceae</taxon>
        <taxon>Dactylosporangium</taxon>
    </lineage>
</organism>
<dbReference type="InterPro" id="IPR027417">
    <property type="entry name" value="P-loop_NTPase"/>
</dbReference>
<reference evidence="2" key="2">
    <citation type="submission" date="2022-09" db="EMBL/GenBank/DDBJ databases">
        <title>Biosynthetic gene clusters of Dactylosporangioum fulvum.</title>
        <authorList>
            <person name="Caradec T."/>
        </authorList>
    </citation>
    <scope>NUCLEOTIDE SEQUENCE</scope>
    <source>
        <strain evidence="2">NRRL B-16292</strain>
    </source>
</reference>
<dbReference type="EMBL" id="CP073720">
    <property type="protein sequence ID" value="UWP79362.1"/>
    <property type="molecule type" value="Genomic_DNA"/>
</dbReference>
<dbReference type="Proteomes" id="UP001059617">
    <property type="component" value="Chromosome"/>
</dbReference>
<accession>A0ABY5VQC5</accession>
<sequence>MIGSRAHGIRLRRLRLHSGDRTYDVDFRSPDDSPRPLSVLAGAFSTGKTTILEFVDYCLGASDHPRHPEIMPKVRAATLEVELSGSPYLIERTVGEPSMYAYVRAGRLDEPGATPPVRRPLRPAGDPESLSSMLLSHCKLQGVRLSQETEDPLSFRDLMWLCFLPNERLDDKDLLFESVPMKHLKLRQVVDVVFDVHDDHSVEIGRRIRTLEAELAGARTAYRAAEQLVDEQHVGGRADLEALHRTAKDELAACAQALAALDAQTRADTTFAEELRERHRTAAREARRTAADLRDRETQLQRMVALRGSYADDVSKWTMLAEADRLFEPVRASACPSCLTPLAGDEETCPACRLPVGPGGEIDVSGELRSARTRLAELTRYLEELEQETPGLRIAAERAQEAEARAAAEVDAATAHAVTPYLAQRDALARRREEAAATLQRATGGLRLIQSLERRAAGILQQMDQIAAHREELAAAGAQARRAHRSAVVRRVGERYRQILHAWRYPKLADAYLAEDLTPYMRGEPYTAASSGGRTLIALAWQLALFEIAWESRSSHPGFLLLDSPQKNLGVAGDLADSATIERIYRHLEEWLAGRGVGAQIVVADNAPPPTAADDVIVRFTRRPDQPPYGLIDDETG</sequence>
<feature type="coiled-coil region" evidence="1">
    <location>
        <begin position="368"/>
        <end position="402"/>
    </location>
</feature>
<dbReference type="RefSeq" id="WP_259857047.1">
    <property type="nucleotide sequence ID" value="NZ_BAAAST010000090.1"/>
</dbReference>
<keyword evidence="1" id="KW-0175">Coiled coil</keyword>
<proteinExistence type="predicted"/>
<evidence type="ECO:0000313" key="3">
    <source>
        <dbReference type="Proteomes" id="UP001059617"/>
    </source>
</evidence>
<dbReference type="SUPFAM" id="SSF52540">
    <property type="entry name" value="P-loop containing nucleoside triphosphate hydrolases"/>
    <property type="match status" value="1"/>
</dbReference>
<feature type="coiled-coil region" evidence="1">
    <location>
        <begin position="272"/>
        <end position="303"/>
    </location>
</feature>
<reference evidence="2" key="1">
    <citation type="submission" date="2021-04" db="EMBL/GenBank/DDBJ databases">
        <authorList>
            <person name="Hartkoorn R.C."/>
            <person name="Beaudoing E."/>
            <person name="Hot D."/>
        </authorList>
    </citation>
    <scope>NUCLEOTIDE SEQUENCE</scope>
    <source>
        <strain evidence="2">NRRL B-16292</strain>
    </source>
</reference>
<name>A0ABY5VQC5_9ACTN</name>
<evidence type="ECO:0000256" key="1">
    <source>
        <dbReference type="SAM" id="Coils"/>
    </source>
</evidence>
<evidence type="ECO:0000313" key="2">
    <source>
        <dbReference type="EMBL" id="UWP79362.1"/>
    </source>
</evidence>
<protein>
    <submittedName>
        <fullName evidence="2">DNA recombination protein RecN</fullName>
    </submittedName>
</protein>